<evidence type="ECO:0000313" key="3">
    <source>
        <dbReference type="Proteomes" id="UP000001940"/>
    </source>
</evidence>
<feature type="transmembrane region" description="Helical" evidence="1">
    <location>
        <begin position="148"/>
        <end position="166"/>
    </location>
</feature>
<dbReference type="InterPro" id="IPR005047">
    <property type="entry name" value="7TM_GPCR_serpentine_rcpt_Srxa"/>
</dbReference>
<dbReference type="eggNOG" id="ENOG502TJG9">
    <property type="taxonomic scope" value="Eukaryota"/>
</dbReference>
<feature type="transmembrane region" description="Helical" evidence="1">
    <location>
        <begin position="55"/>
        <end position="75"/>
    </location>
</feature>
<gene>
    <name evidence="2 4" type="primary">srxa-2</name>
    <name evidence="2" type="ORF">CELE_F56D5.10</name>
    <name evidence="4" type="ORF">F56D5.10</name>
</gene>
<dbReference type="AlphaFoldDB" id="Q20882"/>
<reference evidence="2 3" key="1">
    <citation type="journal article" date="1998" name="Science">
        <title>Genome sequence of the nematode C. elegans: a platform for investigating biology.</title>
        <authorList>
            <consortium name="The C. elegans sequencing consortium"/>
            <person name="Sulson J.E."/>
            <person name="Waterston R."/>
        </authorList>
    </citation>
    <scope>NUCLEOTIDE SEQUENCE [LARGE SCALE GENOMIC DNA]</scope>
    <source>
        <strain evidence="2 3">Bristol N2</strain>
    </source>
</reference>
<dbReference type="CTD" id="186387"/>
<keyword evidence="1" id="KW-0812">Transmembrane</keyword>
<dbReference type="PhylomeDB" id="Q20882"/>
<name>Q20882_CAEEL</name>
<dbReference type="OMA" id="SHVKREN"/>
<dbReference type="Proteomes" id="UP000001940">
    <property type="component" value="Chromosome IV"/>
</dbReference>
<dbReference type="UCSC" id="F56D5.10">
    <property type="organism name" value="c. elegans"/>
</dbReference>
<sequence length="283" mass="32883">MSSQSGPFIYIIFMTIFGISEKLIDFLMVDAWPISEWIEPNGGYQKYRHAVGTEVSLLFTICYLAPLFLDWIMTFHRMSIFISPIKSSKWFSDTKVVVYCTGVTILITIWLLIPYFSNCSLNFNALTSYHESACAPSRHPITLFQNNFLIYVPIVSMVVNSGILIYQKYLRNRWKSTASSISLSHVKRENEMIRQACFIGVYLSVYEILYLHMRLYPQHFENLPFELQTISYDLRLLAISSLNFFVYFVLTKSTRKIVLKSFGSVNHLHLSQSFSHSNARILH</sequence>
<dbReference type="SUPFAM" id="SSF81321">
    <property type="entry name" value="Family A G protein-coupled receptor-like"/>
    <property type="match status" value="1"/>
</dbReference>
<protein>
    <submittedName>
        <fullName evidence="2">G_PROTEIN_RECEP_F1_2 domain-containing protein</fullName>
    </submittedName>
</protein>
<dbReference type="FunCoup" id="Q20882">
    <property type="interactions" value="2"/>
</dbReference>
<evidence type="ECO:0000313" key="4">
    <source>
        <dbReference type="WormBase" id="F56D5.10"/>
    </source>
</evidence>
<dbReference type="SMR" id="Q20882"/>
<evidence type="ECO:0000313" key="2">
    <source>
        <dbReference type="EMBL" id="CAA93501.1"/>
    </source>
</evidence>
<keyword evidence="1" id="KW-0472">Membrane</keyword>
<dbReference type="PANTHER" id="PTHR23018">
    <property type="entry name" value="SERPENTINE RECEPTOR, CLASS XA-RELATED"/>
    <property type="match status" value="1"/>
</dbReference>
<feature type="transmembrane region" description="Helical" evidence="1">
    <location>
        <begin position="7"/>
        <end position="35"/>
    </location>
</feature>
<dbReference type="Pfam" id="PF03383">
    <property type="entry name" value="Serpentine_r_xa"/>
    <property type="match status" value="1"/>
</dbReference>
<feature type="transmembrane region" description="Helical" evidence="1">
    <location>
        <begin position="232"/>
        <end position="250"/>
    </location>
</feature>
<evidence type="ECO:0000256" key="1">
    <source>
        <dbReference type="SAM" id="Phobius"/>
    </source>
</evidence>
<keyword evidence="1" id="KW-1133">Transmembrane helix</keyword>
<dbReference type="EMBL" id="BX284604">
    <property type="protein sequence ID" value="CAA93501.1"/>
    <property type="molecule type" value="Genomic_DNA"/>
</dbReference>
<feature type="transmembrane region" description="Helical" evidence="1">
    <location>
        <begin position="96"/>
        <end position="116"/>
    </location>
</feature>
<dbReference type="KEGG" id="cel:CELE_F56D5.10"/>
<accession>Q20882</accession>
<dbReference type="HOGENOM" id="CLU_069454_0_0_1"/>
<proteinExistence type="predicted"/>
<dbReference type="AGR" id="WB:WBGene00010153"/>
<dbReference type="PIR" id="T22776">
    <property type="entry name" value="T22776"/>
</dbReference>
<dbReference type="Gene3D" id="1.20.1070.10">
    <property type="entry name" value="Rhodopsin 7-helix transmembrane proteins"/>
    <property type="match status" value="1"/>
</dbReference>
<dbReference type="RefSeq" id="NP_501663.1">
    <property type="nucleotide sequence ID" value="NM_069262.1"/>
</dbReference>
<keyword evidence="3" id="KW-1185">Reference proteome</keyword>
<dbReference type="PaxDb" id="6239-F56D5.10"/>
<dbReference type="InParanoid" id="Q20882"/>
<dbReference type="PANTHER" id="PTHR23018:SF5">
    <property type="entry name" value="G_PROTEIN_RECEP_F1_2 DOMAIN-CONTAINING PROTEIN"/>
    <property type="match status" value="1"/>
</dbReference>
<dbReference type="WormBase" id="F56D5.10">
    <property type="protein sequence ID" value="CE05966"/>
    <property type="gene ID" value="WBGene00010153"/>
    <property type="gene designation" value="srxa-2"/>
</dbReference>
<feature type="transmembrane region" description="Helical" evidence="1">
    <location>
        <begin position="192"/>
        <end position="212"/>
    </location>
</feature>
<organism evidence="2 3">
    <name type="scientific">Caenorhabditis elegans</name>
    <dbReference type="NCBI Taxonomy" id="6239"/>
    <lineage>
        <taxon>Eukaryota</taxon>
        <taxon>Metazoa</taxon>
        <taxon>Ecdysozoa</taxon>
        <taxon>Nematoda</taxon>
        <taxon>Chromadorea</taxon>
        <taxon>Rhabditida</taxon>
        <taxon>Rhabditina</taxon>
        <taxon>Rhabditomorpha</taxon>
        <taxon>Rhabditoidea</taxon>
        <taxon>Rhabditidae</taxon>
        <taxon>Peloderinae</taxon>
        <taxon>Caenorhabditis</taxon>
    </lineage>
</organism>
<dbReference type="OrthoDB" id="5825876at2759"/>
<dbReference type="GeneID" id="186387"/>